<keyword evidence="2" id="KW-0378">Hydrolase</keyword>
<reference evidence="4" key="1">
    <citation type="submission" date="2016-10" db="EMBL/GenBank/DDBJ databases">
        <authorList>
            <person name="Varghese N."/>
            <person name="Submissions S."/>
        </authorList>
    </citation>
    <scope>NUCLEOTIDE SEQUENCE [LARGE SCALE GENOMIC DNA]</scope>
    <source>
        <strain evidence="4">DSM 45079</strain>
    </source>
</reference>
<proteinExistence type="inferred from homology"/>
<evidence type="ECO:0000256" key="2">
    <source>
        <dbReference type="ARBA" id="ARBA00022801"/>
    </source>
</evidence>
<dbReference type="Gene3D" id="1.10.150.240">
    <property type="entry name" value="Putative phosphatase, domain 2"/>
    <property type="match status" value="1"/>
</dbReference>
<dbReference type="PANTHER" id="PTHR43316:SF3">
    <property type="entry name" value="HALOACID DEHALOGENASE, TYPE II (AFU_ORTHOLOGUE AFUA_2G07750)-RELATED"/>
    <property type="match status" value="1"/>
</dbReference>
<dbReference type="Gene3D" id="3.40.50.1000">
    <property type="entry name" value="HAD superfamily/HAD-like"/>
    <property type="match status" value="1"/>
</dbReference>
<organism evidence="3 4">
    <name type="scientific">Jiangella alkaliphila</name>
    <dbReference type="NCBI Taxonomy" id="419479"/>
    <lineage>
        <taxon>Bacteria</taxon>
        <taxon>Bacillati</taxon>
        <taxon>Actinomycetota</taxon>
        <taxon>Actinomycetes</taxon>
        <taxon>Jiangellales</taxon>
        <taxon>Jiangellaceae</taxon>
        <taxon>Jiangella</taxon>
    </lineage>
</organism>
<dbReference type="STRING" id="419479.SAMN04488563_0695"/>
<protein>
    <submittedName>
        <fullName evidence="3">2-haloacid dehalogenase</fullName>
    </submittedName>
</protein>
<dbReference type="RefSeq" id="WP_046766457.1">
    <property type="nucleotide sequence ID" value="NZ_KQ061219.1"/>
</dbReference>
<evidence type="ECO:0000313" key="4">
    <source>
        <dbReference type="Proteomes" id="UP000182977"/>
    </source>
</evidence>
<name>A0A1H2GVD9_9ACTN</name>
<dbReference type="PRINTS" id="PR00413">
    <property type="entry name" value="HADHALOGNASE"/>
</dbReference>
<keyword evidence="4" id="KW-1185">Reference proteome</keyword>
<dbReference type="InterPro" id="IPR006328">
    <property type="entry name" value="2-HAD"/>
</dbReference>
<comment type="similarity">
    <text evidence="1">Belongs to the HAD-like hydrolase superfamily. S-2-haloalkanoic acid dehalogenase family.</text>
</comment>
<accession>A0A1H2GVD9</accession>
<dbReference type="InterPro" id="IPR023198">
    <property type="entry name" value="PGP-like_dom2"/>
</dbReference>
<dbReference type="NCBIfam" id="TIGR01428">
    <property type="entry name" value="HAD_type_II"/>
    <property type="match status" value="1"/>
</dbReference>
<dbReference type="InterPro" id="IPR006439">
    <property type="entry name" value="HAD-SF_hydro_IA"/>
</dbReference>
<dbReference type="GO" id="GO:0019120">
    <property type="term" value="F:hydrolase activity, acting on acid halide bonds, in C-halide compounds"/>
    <property type="evidence" value="ECO:0007669"/>
    <property type="project" value="InterPro"/>
</dbReference>
<sequence length="231" mass="24764">MTPRPDIEVVVFDILGTMVDEPTGIRQGIRAALPGVDDATTGALADRWYRYVDEQQQEVLAGHRPYADSTVIDREAAALVAAEAGVDDPGVTGALAAAAQRLEPWADSVRGLDRIAAHFPVVGLSNASPVALTRISAHAGLRWHQLLSAEAAWSYKPDPEVYRLAIRATGCEPERLLMVAAHAWDLRGAQAVGMRTAYVERPVGDPPSPADSFDLLAPSLDDLAALLERDV</sequence>
<dbReference type="Pfam" id="PF00702">
    <property type="entry name" value="Hydrolase"/>
    <property type="match status" value="1"/>
</dbReference>
<dbReference type="EMBL" id="LT629791">
    <property type="protein sequence ID" value="SDU23512.1"/>
    <property type="molecule type" value="Genomic_DNA"/>
</dbReference>
<gene>
    <name evidence="3" type="ORF">SAMN04488563_0695</name>
</gene>
<dbReference type="SUPFAM" id="SSF56784">
    <property type="entry name" value="HAD-like"/>
    <property type="match status" value="1"/>
</dbReference>
<evidence type="ECO:0000313" key="3">
    <source>
        <dbReference type="EMBL" id="SDU23512.1"/>
    </source>
</evidence>
<dbReference type="InterPro" id="IPR051540">
    <property type="entry name" value="S-2-haloacid_dehalogenase"/>
</dbReference>
<dbReference type="Proteomes" id="UP000182977">
    <property type="component" value="Chromosome I"/>
</dbReference>
<dbReference type="AlphaFoldDB" id="A0A1H2GVD9"/>
<dbReference type="InterPro" id="IPR036412">
    <property type="entry name" value="HAD-like_sf"/>
</dbReference>
<dbReference type="PANTHER" id="PTHR43316">
    <property type="entry name" value="HYDROLASE, HALOACID DELAHOGENASE-RELATED"/>
    <property type="match status" value="1"/>
</dbReference>
<evidence type="ECO:0000256" key="1">
    <source>
        <dbReference type="ARBA" id="ARBA00008106"/>
    </source>
</evidence>
<dbReference type="OrthoDB" id="3680851at2"/>
<dbReference type="NCBIfam" id="TIGR01493">
    <property type="entry name" value="HAD-SF-IA-v2"/>
    <property type="match status" value="1"/>
</dbReference>
<dbReference type="InterPro" id="IPR023214">
    <property type="entry name" value="HAD_sf"/>
</dbReference>